<keyword evidence="2" id="KW-0371">Homeobox</keyword>
<dbReference type="AlphaFoldDB" id="A0AAD3R5A6"/>
<dbReference type="Proteomes" id="UP001279410">
    <property type="component" value="Unassembled WGS sequence"/>
</dbReference>
<feature type="region of interest" description="Disordered" evidence="1">
    <location>
        <begin position="1"/>
        <end position="23"/>
    </location>
</feature>
<organism evidence="2 3">
    <name type="scientific">Lates japonicus</name>
    <name type="common">Japanese lates</name>
    <dbReference type="NCBI Taxonomy" id="270547"/>
    <lineage>
        <taxon>Eukaryota</taxon>
        <taxon>Metazoa</taxon>
        <taxon>Chordata</taxon>
        <taxon>Craniata</taxon>
        <taxon>Vertebrata</taxon>
        <taxon>Euteleostomi</taxon>
        <taxon>Actinopterygii</taxon>
        <taxon>Neopterygii</taxon>
        <taxon>Teleostei</taxon>
        <taxon>Neoteleostei</taxon>
        <taxon>Acanthomorphata</taxon>
        <taxon>Carangaria</taxon>
        <taxon>Carangaria incertae sedis</taxon>
        <taxon>Centropomidae</taxon>
        <taxon>Lates</taxon>
    </lineage>
</organism>
<evidence type="ECO:0000313" key="2">
    <source>
        <dbReference type="EMBL" id="GLD57884.1"/>
    </source>
</evidence>
<comment type="caution">
    <text evidence="2">The sequence shown here is derived from an EMBL/GenBank/DDBJ whole genome shotgun (WGS) entry which is preliminary data.</text>
</comment>
<gene>
    <name evidence="2" type="ORF">AKAME5_001005100</name>
</gene>
<keyword evidence="3" id="KW-1185">Reference proteome</keyword>
<name>A0AAD3R5A6_LATJO</name>
<protein>
    <submittedName>
        <fullName evidence="2">Homeobox protein Hox-A5</fullName>
    </submittedName>
</protein>
<dbReference type="EMBL" id="BRZM01000031">
    <property type="protein sequence ID" value="GLD57884.1"/>
    <property type="molecule type" value="Genomic_DNA"/>
</dbReference>
<sequence>MSGRSPGASLTPGSPGFRPGTKLETFPPSLPVCTCQPPLPSPPLFTSRSLHKGSPLVFAAMVVNLRMTPCGAHASEKAPQTGSATVEPEDGAPRQSKTPEPRLRLCPSHERREARALHIPPSISCVHEFTSGGHQAGFTTGQQKHVILRRTPYLGAYVRENQVHVPLISIIHHKLCKGAIGRAKP</sequence>
<feature type="region of interest" description="Disordered" evidence="1">
    <location>
        <begin position="73"/>
        <end position="102"/>
    </location>
</feature>
<accession>A0AAD3R5A6</accession>
<proteinExistence type="predicted"/>
<evidence type="ECO:0000256" key="1">
    <source>
        <dbReference type="SAM" id="MobiDB-lite"/>
    </source>
</evidence>
<evidence type="ECO:0000313" key="3">
    <source>
        <dbReference type="Proteomes" id="UP001279410"/>
    </source>
</evidence>
<dbReference type="GO" id="GO:0003677">
    <property type="term" value="F:DNA binding"/>
    <property type="evidence" value="ECO:0007669"/>
    <property type="project" value="UniProtKB-KW"/>
</dbReference>
<keyword evidence="2" id="KW-0238">DNA-binding</keyword>
<reference evidence="2" key="1">
    <citation type="submission" date="2022-08" db="EMBL/GenBank/DDBJ databases">
        <title>Genome sequencing of akame (Lates japonicus).</title>
        <authorList>
            <person name="Hashiguchi Y."/>
            <person name="Takahashi H."/>
        </authorList>
    </citation>
    <scope>NUCLEOTIDE SEQUENCE</scope>
    <source>
        <strain evidence="2">Kochi</strain>
    </source>
</reference>